<evidence type="ECO:0000313" key="2">
    <source>
        <dbReference type="Proteomes" id="UP000291917"/>
    </source>
</evidence>
<sequence>MSLKNKVSEVLCSRKLIYERLTNGRLLKQASSFFQCYFRYSCAVIIRRNTLVAGINSACFWRFSSDVEDMEAINLPGKN</sequence>
<evidence type="ECO:0000313" key="1">
    <source>
        <dbReference type="EMBL" id="RYT71870.1"/>
    </source>
</evidence>
<accession>A0A415S3M2</accession>
<gene>
    <name evidence="1" type="ORF">EAJ03_12790</name>
</gene>
<dbReference type="AlphaFoldDB" id="A0A415S3M2"/>
<protein>
    <submittedName>
        <fullName evidence="1">Uncharacterized protein</fullName>
    </submittedName>
</protein>
<comment type="caution">
    <text evidence="1">The sequence shown here is derived from an EMBL/GenBank/DDBJ whole genome shotgun (WGS) entry which is preliminary data.</text>
</comment>
<name>A0A415S3M2_9BACE</name>
<dbReference type="EMBL" id="RCXL01000020">
    <property type="protein sequence ID" value="RYT71870.1"/>
    <property type="molecule type" value="Genomic_DNA"/>
</dbReference>
<proteinExistence type="predicted"/>
<dbReference type="Proteomes" id="UP000291917">
    <property type="component" value="Unassembled WGS sequence"/>
</dbReference>
<organism evidence="1 2">
    <name type="scientific">Bacteroides eggerthii</name>
    <dbReference type="NCBI Taxonomy" id="28111"/>
    <lineage>
        <taxon>Bacteria</taxon>
        <taxon>Pseudomonadati</taxon>
        <taxon>Bacteroidota</taxon>
        <taxon>Bacteroidia</taxon>
        <taxon>Bacteroidales</taxon>
        <taxon>Bacteroidaceae</taxon>
        <taxon>Bacteroides</taxon>
    </lineage>
</organism>
<reference evidence="1 2" key="1">
    <citation type="journal article" date="2019" name="Science, e1252229">
        <title>Invertible promoters mediate bacterial phase variation, antibiotic resistance, and host adaptation in the gut.</title>
        <authorList>
            <person name="Jiang X."/>
            <person name="Hall A.B."/>
            <person name="Arthur T.D."/>
            <person name="Plichta D.R."/>
            <person name="Covington C.T."/>
            <person name="Poyet M."/>
            <person name="Crothers J."/>
            <person name="Moses P.L."/>
            <person name="Tolonen A.C."/>
            <person name="Vlamakis H."/>
            <person name="Alm E.J."/>
            <person name="Xavier R.J."/>
        </authorList>
    </citation>
    <scope>NUCLEOTIDE SEQUENCE [LARGE SCALE GENOMIC DNA]</scope>
    <source>
        <strain evidence="2">bj_0095</strain>
    </source>
</reference>